<dbReference type="GO" id="GO:0017017">
    <property type="term" value="F:MAP kinase tyrosine/serine/threonine phosphatase activity"/>
    <property type="evidence" value="ECO:0007669"/>
    <property type="project" value="InterPro"/>
</dbReference>
<dbReference type="GO" id="GO:0008330">
    <property type="term" value="F:protein tyrosine/threonine phosphatase activity"/>
    <property type="evidence" value="ECO:0007669"/>
    <property type="project" value="TreeGrafter"/>
</dbReference>
<name>A0A0N5AAC6_9BILA</name>
<dbReference type="PRINTS" id="PR01764">
    <property type="entry name" value="MAPKPHPHTASE"/>
</dbReference>
<evidence type="ECO:0000256" key="5">
    <source>
        <dbReference type="SAM" id="MobiDB-lite"/>
    </source>
</evidence>
<evidence type="ECO:0000256" key="3">
    <source>
        <dbReference type="ARBA" id="ARBA00022801"/>
    </source>
</evidence>
<dbReference type="SMART" id="SM00195">
    <property type="entry name" value="DSPc"/>
    <property type="match status" value="1"/>
</dbReference>
<protein>
    <recommendedName>
        <fullName evidence="2">protein-tyrosine-phosphatase</fullName>
        <ecNumber evidence="2">3.1.3.48</ecNumber>
    </recommendedName>
</protein>
<evidence type="ECO:0000256" key="2">
    <source>
        <dbReference type="ARBA" id="ARBA00013064"/>
    </source>
</evidence>
<dbReference type="PANTHER" id="PTHR10159:SF533">
    <property type="entry name" value="TYROSINE-PROTEIN PHOSPHATASE VHP-1"/>
    <property type="match status" value="1"/>
</dbReference>
<dbReference type="InterPro" id="IPR029021">
    <property type="entry name" value="Prot-tyrosine_phosphatase-like"/>
</dbReference>
<sequence length="324" mass="36146">MHLYWLSLQSLFSSSPKFLNFISEGFVDFREKFPDLCESSNAVKTLDLPQAEKLRPQCVSLPNISNGPTKILPFLYLGSEQDALDSSVLNKFNIQYIINISVNCPQPEAVKQEGHFMRIPINDSYGEKLLPYFEDAFKFLDKVKEIGSTVLIHCLAGISRSPTLAIAYVMKKYRWPAEKAYRFVKEKRPSVAPNFDFMGQLLDFENLKRGVGSSMIQHYECSNQGPSKSVLLPNNASESLRSSTLAPMSSVSLFNPSSVSQSLRKSRSEHECSSVSSESGFIDVDEYGKSIVQNQASFSGKADAYRDSDHESLGSATTQEISVI</sequence>
<evidence type="ECO:0000256" key="4">
    <source>
        <dbReference type="ARBA" id="ARBA00022912"/>
    </source>
</evidence>
<reference evidence="9" key="1">
    <citation type="submission" date="2017-02" db="UniProtKB">
        <authorList>
            <consortium name="WormBaseParasite"/>
        </authorList>
    </citation>
    <scope>IDENTIFICATION</scope>
</reference>
<feature type="region of interest" description="Disordered" evidence="5">
    <location>
        <begin position="299"/>
        <end position="324"/>
    </location>
</feature>
<evidence type="ECO:0000259" key="7">
    <source>
        <dbReference type="PROSITE" id="PS50056"/>
    </source>
</evidence>
<keyword evidence="4" id="KW-0904">Protein phosphatase</keyword>
<dbReference type="InterPro" id="IPR008343">
    <property type="entry name" value="MKP"/>
</dbReference>
<organism evidence="8 9">
    <name type="scientific">Syphacia muris</name>
    <dbReference type="NCBI Taxonomy" id="451379"/>
    <lineage>
        <taxon>Eukaryota</taxon>
        <taxon>Metazoa</taxon>
        <taxon>Ecdysozoa</taxon>
        <taxon>Nematoda</taxon>
        <taxon>Chromadorea</taxon>
        <taxon>Rhabditida</taxon>
        <taxon>Spirurina</taxon>
        <taxon>Oxyuridomorpha</taxon>
        <taxon>Oxyuroidea</taxon>
        <taxon>Oxyuridae</taxon>
        <taxon>Syphacia</taxon>
    </lineage>
</organism>
<dbReference type="Pfam" id="PF00782">
    <property type="entry name" value="DSPc"/>
    <property type="match status" value="1"/>
</dbReference>
<dbReference type="InterPro" id="IPR016130">
    <property type="entry name" value="Tyr_Pase_AS"/>
</dbReference>
<feature type="compositionally biased region" description="Basic and acidic residues" evidence="5">
    <location>
        <begin position="303"/>
        <end position="312"/>
    </location>
</feature>
<evidence type="ECO:0000259" key="6">
    <source>
        <dbReference type="PROSITE" id="PS50054"/>
    </source>
</evidence>
<keyword evidence="3" id="KW-0378">Hydrolase</keyword>
<evidence type="ECO:0000313" key="9">
    <source>
        <dbReference type="WBParaSite" id="SMUV_0000109401-mRNA-1"/>
    </source>
</evidence>
<evidence type="ECO:0000256" key="1">
    <source>
        <dbReference type="ARBA" id="ARBA00008601"/>
    </source>
</evidence>
<evidence type="ECO:0000313" key="8">
    <source>
        <dbReference type="Proteomes" id="UP000046393"/>
    </source>
</evidence>
<feature type="domain" description="Tyrosine-protein phosphatase" evidence="6">
    <location>
        <begin position="67"/>
        <end position="210"/>
    </location>
</feature>
<feature type="domain" description="Tyrosine specific protein phosphatases" evidence="7">
    <location>
        <begin position="134"/>
        <end position="191"/>
    </location>
</feature>
<dbReference type="Gene3D" id="3.90.190.10">
    <property type="entry name" value="Protein tyrosine phosphatase superfamily"/>
    <property type="match status" value="1"/>
</dbReference>
<proteinExistence type="inferred from homology"/>
<dbReference type="InterPro" id="IPR000387">
    <property type="entry name" value="Tyr_Pase_dom"/>
</dbReference>
<dbReference type="EC" id="3.1.3.48" evidence="2"/>
<accession>A0A0N5AAC6</accession>
<keyword evidence="8" id="KW-1185">Reference proteome</keyword>
<dbReference type="GO" id="GO:0033550">
    <property type="term" value="F:MAP kinase tyrosine phosphatase activity"/>
    <property type="evidence" value="ECO:0007669"/>
    <property type="project" value="TreeGrafter"/>
</dbReference>
<dbReference type="PANTHER" id="PTHR10159">
    <property type="entry name" value="DUAL SPECIFICITY PROTEIN PHOSPHATASE"/>
    <property type="match status" value="1"/>
</dbReference>
<comment type="similarity">
    <text evidence="1">Belongs to the protein-tyrosine phosphatase family. Non-receptor class dual specificity subfamily.</text>
</comment>
<dbReference type="WBParaSite" id="SMUV_0000109401-mRNA-1">
    <property type="protein sequence ID" value="SMUV_0000109401-mRNA-1"/>
    <property type="gene ID" value="SMUV_0000109401"/>
</dbReference>
<dbReference type="SUPFAM" id="SSF52799">
    <property type="entry name" value="(Phosphotyrosine protein) phosphatases II"/>
    <property type="match status" value="1"/>
</dbReference>
<feature type="compositionally biased region" description="Polar residues" evidence="5">
    <location>
        <begin position="314"/>
        <end position="324"/>
    </location>
</feature>
<dbReference type="AlphaFoldDB" id="A0A0N5AAC6"/>
<dbReference type="Proteomes" id="UP000046393">
    <property type="component" value="Unplaced"/>
</dbReference>
<dbReference type="InterPro" id="IPR000340">
    <property type="entry name" value="Dual-sp_phosphatase_cat-dom"/>
</dbReference>
<dbReference type="GO" id="GO:0043409">
    <property type="term" value="P:negative regulation of MAPK cascade"/>
    <property type="evidence" value="ECO:0007669"/>
    <property type="project" value="TreeGrafter"/>
</dbReference>
<dbReference type="PROSITE" id="PS00383">
    <property type="entry name" value="TYR_PHOSPHATASE_1"/>
    <property type="match status" value="1"/>
</dbReference>
<dbReference type="PROSITE" id="PS50056">
    <property type="entry name" value="TYR_PHOSPHATASE_2"/>
    <property type="match status" value="1"/>
</dbReference>
<dbReference type="InterPro" id="IPR020422">
    <property type="entry name" value="TYR_PHOSPHATASE_DUAL_dom"/>
</dbReference>
<dbReference type="STRING" id="451379.A0A0N5AAC6"/>
<dbReference type="PROSITE" id="PS50054">
    <property type="entry name" value="TYR_PHOSPHATASE_DUAL"/>
    <property type="match status" value="1"/>
</dbReference>
<dbReference type="GO" id="GO:0005737">
    <property type="term" value="C:cytoplasm"/>
    <property type="evidence" value="ECO:0007669"/>
    <property type="project" value="TreeGrafter"/>
</dbReference>